<dbReference type="GO" id="GO:0005576">
    <property type="term" value="C:extracellular region"/>
    <property type="evidence" value="ECO:0007669"/>
    <property type="project" value="UniProtKB-SubCell"/>
</dbReference>
<keyword evidence="3" id="KW-0732">Signal</keyword>
<proteinExistence type="evidence at transcript level"/>
<dbReference type="InterPro" id="IPR004214">
    <property type="entry name" value="Conotoxin"/>
</dbReference>
<dbReference type="EMBL" id="JF510720">
    <property type="protein sequence ID" value="AEX60207.1"/>
    <property type="molecule type" value="mRNA"/>
</dbReference>
<accession>H2BK86</accession>
<feature type="chain" id="PRO_5003559378" evidence="3">
    <location>
        <begin position="21"/>
        <end position="64"/>
    </location>
</feature>
<keyword evidence="2" id="KW-0964">Secreted</keyword>
<evidence type="ECO:0000313" key="4">
    <source>
        <dbReference type="EMBL" id="AEX60207.1"/>
    </source>
</evidence>
<evidence type="ECO:0000256" key="2">
    <source>
        <dbReference type="ARBA" id="ARBA00022525"/>
    </source>
</evidence>
<evidence type="ECO:0000256" key="3">
    <source>
        <dbReference type="SAM" id="SignalP"/>
    </source>
</evidence>
<dbReference type="AlphaFoldDB" id="H2BK86"/>
<sequence length="64" mass="7590">MLKMGVVLFIFLVLFPLATLQLDAEQRVERNVDNKQDLNPEERKEIIMAALRRATERRCPFWIC</sequence>
<reference evidence="4" key="1">
    <citation type="journal article" date="2013" name="Toxicon">
        <title>Characterizing the evolution and functions of the M-superfamily conotoxins.</title>
        <authorList>
            <person name="Zhou M."/>
            <person name="Wang L."/>
            <person name="Wu Y."/>
            <person name="Zhu X."/>
            <person name="Feng Y."/>
            <person name="Chen Z."/>
            <person name="Li Y."/>
            <person name="Sun D."/>
            <person name="Ren Z."/>
            <person name="Xu A."/>
        </authorList>
    </citation>
    <scope>NUCLEOTIDE SEQUENCE</scope>
</reference>
<name>H2BK86_CONEM</name>
<organism evidence="4">
    <name type="scientific">Conus emaciatus</name>
    <name type="common">False virgin cone</name>
    <dbReference type="NCBI Taxonomy" id="89442"/>
    <lineage>
        <taxon>Eukaryota</taxon>
        <taxon>Metazoa</taxon>
        <taxon>Spiralia</taxon>
        <taxon>Lophotrochozoa</taxon>
        <taxon>Mollusca</taxon>
        <taxon>Gastropoda</taxon>
        <taxon>Caenogastropoda</taxon>
        <taxon>Neogastropoda</taxon>
        <taxon>Conoidea</taxon>
        <taxon>Conidae</taxon>
        <taxon>Conus</taxon>
        <taxon>Virgiconus</taxon>
    </lineage>
</organism>
<evidence type="ECO:0000256" key="1">
    <source>
        <dbReference type="ARBA" id="ARBA00004613"/>
    </source>
</evidence>
<comment type="subcellular location">
    <subcellularLocation>
        <location evidence="1">Secreted</location>
    </subcellularLocation>
</comment>
<protein>
    <submittedName>
        <fullName evidence="4">M superfamily MLKM group conopeptide Ec2C02</fullName>
    </submittedName>
</protein>
<dbReference type="Pfam" id="PF02950">
    <property type="entry name" value="Conotoxin"/>
    <property type="match status" value="1"/>
</dbReference>
<feature type="signal peptide" evidence="3">
    <location>
        <begin position="1"/>
        <end position="20"/>
    </location>
</feature>
<dbReference type="GO" id="GO:0008200">
    <property type="term" value="F:ion channel inhibitor activity"/>
    <property type="evidence" value="ECO:0007669"/>
    <property type="project" value="InterPro"/>
</dbReference>